<dbReference type="EMBL" id="RQXV01000011">
    <property type="protein sequence ID" value="RRC97559.1"/>
    <property type="molecule type" value="Genomic_DNA"/>
</dbReference>
<dbReference type="GO" id="GO:0004792">
    <property type="term" value="F:thiosulfate-cyanide sulfurtransferase activity"/>
    <property type="evidence" value="ECO:0007669"/>
    <property type="project" value="InterPro"/>
</dbReference>
<accession>A0A3P1SKW1</accession>
<sequence>MTFFKNLPDWLSWLPLGTVPSVPADKAAMLLKQCTLLDVRSLSEFNKSHIPGAISIPLYKLSKNRINQLPTDKPFICICLSAHRSKPAVRKLLKAGLDAKELEGGMLAWWKLKLPIEK</sequence>
<dbReference type="PANTHER" id="PTHR43031:SF1">
    <property type="entry name" value="PYRIDINE NUCLEOTIDE-DISULPHIDE OXIDOREDUCTASE"/>
    <property type="match status" value="1"/>
</dbReference>
<reference evidence="2 3" key="1">
    <citation type="submission" date="2018-11" db="EMBL/GenBank/DDBJ databases">
        <title>The draft genome sequence of Amphritea balenae JAMM 1525T.</title>
        <authorList>
            <person name="Fang Z."/>
            <person name="Zhang Y."/>
            <person name="Han X."/>
        </authorList>
    </citation>
    <scope>NUCLEOTIDE SEQUENCE [LARGE SCALE GENOMIC DNA]</scope>
    <source>
        <strain evidence="2 3">JAMM 1525</strain>
    </source>
</reference>
<evidence type="ECO:0000313" key="3">
    <source>
        <dbReference type="Proteomes" id="UP000267535"/>
    </source>
</evidence>
<dbReference type="CDD" id="cd00158">
    <property type="entry name" value="RHOD"/>
    <property type="match status" value="1"/>
</dbReference>
<dbReference type="OrthoDB" id="9814704at2"/>
<name>A0A3P1SKW1_9GAMM</name>
<dbReference type="InterPro" id="IPR036873">
    <property type="entry name" value="Rhodanese-like_dom_sf"/>
</dbReference>
<dbReference type="InterPro" id="IPR050229">
    <property type="entry name" value="GlpE_sulfurtransferase"/>
</dbReference>
<dbReference type="SUPFAM" id="SSF52821">
    <property type="entry name" value="Rhodanese/Cell cycle control phosphatase"/>
    <property type="match status" value="1"/>
</dbReference>
<dbReference type="RefSeq" id="WP_124927399.1">
    <property type="nucleotide sequence ID" value="NZ_BMOH01000004.1"/>
</dbReference>
<dbReference type="InterPro" id="IPR001763">
    <property type="entry name" value="Rhodanese-like_dom"/>
</dbReference>
<dbReference type="Pfam" id="PF00581">
    <property type="entry name" value="Rhodanese"/>
    <property type="match status" value="1"/>
</dbReference>
<evidence type="ECO:0000313" key="2">
    <source>
        <dbReference type="EMBL" id="RRC97559.1"/>
    </source>
</evidence>
<dbReference type="PROSITE" id="PS00380">
    <property type="entry name" value="RHODANESE_1"/>
    <property type="match status" value="1"/>
</dbReference>
<organism evidence="2 3">
    <name type="scientific">Amphritea balenae</name>
    <dbReference type="NCBI Taxonomy" id="452629"/>
    <lineage>
        <taxon>Bacteria</taxon>
        <taxon>Pseudomonadati</taxon>
        <taxon>Pseudomonadota</taxon>
        <taxon>Gammaproteobacteria</taxon>
        <taxon>Oceanospirillales</taxon>
        <taxon>Oceanospirillaceae</taxon>
        <taxon>Amphritea</taxon>
    </lineage>
</organism>
<dbReference type="PANTHER" id="PTHR43031">
    <property type="entry name" value="FAD-DEPENDENT OXIDOREDUCTASE"/>
    <property type="match status" value="1"/>
</dbReference>
<comment type="caution">
    <text evidence="2">The sequence shown here is derived from an EMBL/GenBank/DDBJ whole genome shotgun (WGS) entry which is preliminary data.</text>
</comment>
<protein>
    <submittedName>
        <fullName evidence="2">Rhodanese-like domain-containing protein</fullName>
    </submittedName>
</protein>
<feature type="domain" description="Rhodanese" evidence="1">
    <location>
        <begin position="30"/>
        <end position="118"/>
    </location>
</feature>
<proteinExistence type="predicted"/>
<evidence type="ECO:0000259" key="1">
    <source>
        <dbReference type="PROSITE" id="PS50206"/>
    </source>
</evidence>
<gene>
    <name evidence="2" type="ORF">EHS89_17135</name>
</gene>
<dbReference type="InterPro" id="IPR001307">
    <property type="entry name" value="Thiosulphate_STrfase_CS"/>
</dbReference>
<dbReference type="Gene3D" id="3.40.250.10">
    <property type="entry name" value="Rhodanese-like domain"/>
    <property type="match status" value="1"/>
</dbReference>
<keyword evidence="3" id="KW-1185">Reference proteome</keyword>
<dbReference type="AlphaFoldDB" id="A0A3P1SKW1"/>
<dbReference type="PROSITE" id="PS50206">
    <property type="entry name" value="RHODANESE_3"/>
    <property type="match status" value="1"/>
</dbReference>
<dbReference type="SMART" id="SM00450">
    <property type="entry name" value="RHOD"/>
    <property type="match status" value="1"/>
</dbReference>
<dbReference type="Proteomes" id="UP000267535">
    <property type="component" value="Unassembled WGS sequence"/>
</dbReference>